<evidence type="ECO:0000256" key="1">
    <source>
        <dbReference type="SAM" id="MobiDB-lite"/>
    </source>
</evidence>
<gene>
    <name evidence="2" type="ORF">HNAJ_LOCUS7531</name>
</gene>
<dbReference type="Proteomes" id="UP000278807">
    <property type="component" value="Unassembled WGS sequence"/>
</dbReference>
<evidence type="ECO:0000313" key="3">
    <source>
        <dbReference type="Proteomes" id="UP000278807"/>
    </source>
</evidence>
<proteinExistence type="predicted"/>
<dbReference type="OrthoDB" id="10638673at2759"/>
<dbReference type="WBParaSite" id="HNAJ_0000753501-mRNA-1">
    <property type="protein sequence ID" value="HNAJ_0000753501-mRNA-1"/>
    <property type="gene ID" value="HNAJ_0000753501"/>
</dbReference>
<protein>
    <submittedName>
        <fullName evidence="4">Ovule protein</fullName>
    </submittedName>
</protein>
<organism evidence="4">
    <name type="scientific">Rodentolepis nana</name>
    <name type="common">Dwarf tapeworm</name>
    <name type="synonym">Hymenolepis nana</name>
    <dbReference type="NCBI Taxonomy" id="102285"/>
    <lineage>
        <taxon>Eukaryota</taxon>
        <taxon>Metazoa</taxon>
        <taxon>Spiralia</taxon>
        <taxon>Lophotrochozoa</taxon>
        <taxon>Platyhelminthes</taxon>
        <taxon>Cestoda</taxon>
        <taxon>Eucestoda</taxon>
        <taxon>Cyclophyllidea</taxon>
        <taxon>Hymenolepididae</taxon>
        <taxon>Rodentolepis</taxon>
    </lineage>
</organism>
<reference evidence="4" key="1">
    <citation type="submission" date="2017-02" db="UniProtKB">
        <authorList>
            <consortium name="WormBaseParasite"/>
        </authorList>
    </citation>
    <scope>IDENTIFICATION</scope>
</reference>
<accession>A0A0R3TK64</accession>
<keyword evidence="3" id="KW-1185">Reference proteome</keyword>
<evidence type="ECO:0000313" key="2">
    <source>
        <dbReference type="EMBL" id="VDO03391.1"/>
    </source>
</evidence>
<feature type="region of interest" description="Disordered" evidence="1">
    <location>
        <begin position="57"/>
        <end position="76"/>
    </location>
</feature>
<name>A0A0R3TK64_RODNA</name>
<reference evidence="2 3" key="2">
    <citation type="submission" date="2018-11" db="EMBL/GenBank/DDBJ databases">
        <authorList>
            <consortium name="Pathogen Informatics"/>
        </authorList>
    </citation>
    <scope>NUCLEOTIDE SEQUENCE [LARGE SCALE GENOMIC DNA]</scope>
</reference>
<sequence>MAIAHKFHEMVLKNLRNQKNLSNGNKSSIRWNGHVGRPMAVKRLKEPLNSQEDIFLDLSKNDGDDDKEEDGFTSSSDDCISLSALLEE</sequence>
<evidence type="ECO:0000313" key="4">
    <source>
        <dbReference type="WBParaSite" id="HNAJ_0000753501-mRNA-1"/>
    </source>
</evidence>
<dbReference type="AlphaFoldDB" id="A0A0R3TK64"/>
<dbReference type="EMBL" id="UZAE01012072">
    <property type="protein sequence ID" value="VDO03391.1"/>
    <property type="molecule type" value="Genomic_DNA"/>
</dbReference>